<dbReference type="EMBL" id="JXXN02005893">
    <property type="protein sequence ID" value="THD19667.1"/>
    <property type="molecule type" value="Genomic_DNA"/>
</dbReference>
<sequence>MACSLVLNKQSVRKLVGNWLRNEGGINLVGFALKQDECTAEIRMCRTGVLAGSPFIDALYKEHGCVVSWNAQDGDAIEDMDCIVATATGAMNDLLFCERLAISLLSRASGIATLARRMRKLLGDIPWKGDLRVPHCLTPGFELVEEYAMLLGGVVSSSAPIFIRQSHAVAAGGVDKAIERIRSKVGLGTKIEIECGALAEAMDAAVAGANVISFRGHPELSTCATQLKNSHPQVQIQLETDFDENSLTSYALSSVDFLATPKLSNGYSSLEFKVTYLGAVDGASETEIDAANVSPTSAFDQGKLQSPGREPIDEISSPTASAAKKSRLDDSLPDNPKTSSKPNGTPARNTNTSSVTVSKQSNQKRPQRNQRHQQHNTARPSGQRTPSSGGMQLLQMTAPRFMSTNTLSPRPQTSLGQGNTSVHVPSPLGQQNQSGLSMRSSGQQMQRLGPSMLGSGPNVAGGFLSMQPQQNQSPHNFAMGGTGPMMGGLGLGMRMGGPGGSAGLITCRTCGTANGPALPFCRNCRVPLR</sequence>
<comment type="similarity">
    <text evidence="3">Belongs to the NadC/ModD family.</text>
</comment>
<proteinExistence type="inferred from homology"/>
<feature type="domain" description="Quinolinate phosphoribosyl transferase C-terminal" evidence="8">
    <location>
        <begin position="111"/>
        <end position="273"/>
    </location>
</feature>
<dbReference type="Gene3D" id="3.20.20.70">
    <property type="entry name" value="Aldolase class I"/>
    <property type="match status" value="1"/>
</dbReference>
<evidence type="ECO:0000259" key="8">
    <source>
        <dbReference type="Pfam" id="PF01729"/>
    </source>
</evidence>
<dbReference type="Pfam" id="PF02749">
    <property type="entry name" value="QRPTase_N"/>
    <property type="match status" value="1"/>
</dbReference>
<evidence type="ECO:0000256" key="1">
    <source>
        <dbReference type="ARBA" id="ARBA00003237"/>
    </source>
</evidence>
<reference evidence="10" key="1">
    <citation type="submission" date="2019-03" db="EMBL/GenBank/DDBJ databases">
        <title>Improved annotation for the trematode Fasciola hepatica.</title>
        <authorList>
            <person name="Choi Y.-J."/>
            <person name="Martin J."/>
            <person name="Mitreva M."/>
        </authorList>
    </citation>
    <scope>NUCLEOTIDE SEQUENCE [LARGE SCALE GENOMIC DNA]</scope>
</reference>
<organism evidence="10 11">
    <name type="scientific">Fasciola hepatica</name>
    <name type="common">Liver fluke</name>
    <dbReference type="NCBI Taxonomy" id="6192"/>
    <lineage>
        <taxon>Eukaryota</taxon>
        <taxon>Metazoa</taxon>
        <taxon>Spiralia</taxon>
        <taxon>Lophotrochozoa</taxon>
        <taxon>Platyhelminthes</taxon>
        <taxon>Trematoda</taxon>
        <taxon>Digenea</taxon>
        <taxon>Plagiorchiida</taxon>
        <taxon>Echinostomata</taxon>
        <taxon>Echinostomatoidea</taxon>
        <taxon>Fasciolidae</taxon>
        <taxon>Fasciola</taxon>
    </lineage>
</organism>
<feature type="compositionally biased region" description="Polar residues" evidence="7">
    <location>
        <begin position="377"/>
        <end position="390"/>
    </location>
</feature>
<evidence type="ECO:0000259" key="9">
    <source>
        <dbReference type="Pfam" id="PF02749"/>
    </source>
</evidence>
<dbReference type="InterPro" id="IPR022412">
    <property type="entry name" value="Quinolinate_PRibosylTrfase_N"/>
</dbReference>
<accession>A0A4E0REG2</accession>
<dbReference type="UniPathway" id="UPA00253"/>
<dbReference type="GO" id="GO:0005737">
    <property type="term" value="C:cytoplasm"/>
    <property type="evidence" value="ECO:0007669"/>
    <property type="project" value="TreeGrafter"/>
</dbReference>
<comment type="caution">
    <text evidence="10">The sequence shown here is derived from an EMBL/GenBank/DDBJ whole genome shotgun (WGS) entry which is preliminary data.</text>
</comment>
<evidence type="ECO:0000256" key="3">
    <source>
        <dbReference type="ARBA" id="ARBA00009400"/>
    </source>
</evidence>
<dbReference type="InterPro" id="IPR002638">
    <property type="entry name" value="Quinolinate_PRibosylTrfase_C"/>
</dbReference>
<protein>
    <recommendedName>
        <fullName evidence="6">Quinolinate phosphoribosyltransferase [decarboxylating]</fullName>
    </recommendedName>
</protein>
<evidence type="ECO:0000313" key="11">
    <source>
        <dbReference type="Proteomes" id="UP000230066"/>
    </source>
</evidence>
<dbReference type="Pfam" id="PF01729">
    <property type="entry name" value="QRPTase_C"/>
    <property type="match status" value="1"/>
</dbReference>
<dbReference type="PANTHER" id="PTHR32179:SF3">
    <property type="entry name" value="NICOTINATE-NUCLEOTIDE PYROPHOSPHORYLASE [CARBOXYLATING]"/>
    <property type="match status" value="1"/>
</dbReference>
<gene>
    <name evidence="10" type="ORF">D915_009620</name>
</gene>
<evidence type="ECO:0000256" key="7">
    <source>
        <dbReference type="SAM" id="MobiDB-lite"/>
    </source>
</evidence>
<dbReference type="InterPro" id="IPR013785">
    <property type="entry name" value="Aldolase_TIM"/>
</dbReference>
<dbReference type="SUPFAM" id="SSF54675">
    <property type="entry name" value="Nicotinate/Quinolinate PRTase N-terminal domain-like"/>
    <property type="match status" value="1"/>
</dbReference>
<dbReference type="GO" id="GO:0009435">
    <property type="term" value="P:NAD+ biosynthetic process"/>
    <property type="evidence" value="ECO:0007669"/>
    <property type="project" value="UniProtKB-UniPathway"/>
</dbReference>
<keyword evidence="4" id="KW-0328">Glycosyltransferase</keyword>
<evidence type="ECO:0000256" key="2">
    <source>
        <dbReference type="ARBA" id="ARBA00004790"/>
    </source>
</evidence>
<comment type="pathway">
    <text evidence="2">Cofactor biosynthesis; NAD(+) biosynthesis.</text>
</comment>
<dbReference type="InterPro" id="IPR027277">
    <property type="entry name" value="NadC/ModD"/>
</dbReference>
<name>A0A4E0REG2_FASHE</name>
<dbReference type="SUPFAM" id="SSF51690">
    <property type="entry name" value="Nicotinate/Quinolinate PRTase C-terminal domain-like"/>
    <property type="match status" value="1"/>
</dbReference>
<dbReference type="GO" id="GO:0004514">
    <property type="term" value="F:nicotinate-nucleotide diphosphorylase (carboxylating) activity"/>
    <property type="evidence" value="ECO:0007669"/>
    <property type="project" value="InterPro"/>
</dbReference>
<dbReference type="InterPro" id="IPR037128">
    <property type="entry name" value="Quinolinate_PRibosylTase_N_sf"/>
</dbReference>
<comment type="function">
    <text evidence="1">Involved in the catabolism of quinolinic acid (QA).</text>
</comment>
<feature type="compositionally biased region" description="Basic residues" evidence="7">
    <location>
        <begin position="365"/>
        <end position="374"/>
    </location>
</feature>
<evidence type="ECO:0000313" key="10">
    <source>
        <dbReference type="EMBL" id="THD19667.1"/>
    </source>
</evidence>
<dbReference type="PANTHER" id="PTHR32179">
    <property type="entry name" value="NICOTINATE-NUCLEOTIDE PYROPHOSPHORYLASE [CARBOXYLATING]"/>
    <property type="match status" value="1"/>
</dbReference>
<feature type="region of interest" description="Disordered" evidence="7">
    <location>
        <begin position="403"/>
        <end position="444"/>
    </location>
</feature>
<dbReference type="AlphaFoldDB" id="A0A4E0REG2"/>
<keyword evidence="11" id="KW-1185">Reference proteome</keyword>
<evidence type="ECO:0000256" key="5">
    <source>
        <dbReference type="ARBA" id="ARBA00022679"/>
    </source>
</evidence>
<feature type="compositionally biased region" description="Polar residues" evidence="7">
    <location>
        <begin position="336"/>
        <end position="361"/>
    </location>
</feature>
<dbReference type="GO" id="GO:0034213">
    <property type="term" value="P:quinolinate catabolic process"/>
    <property type="evidence" value="ECO:0007669"/>
    <property type="project" value="TreeGrafter"/>
</dbReference>
<dbReference type="InterPro" id="IPR036068">
    <property type="entry name" value="Nicotinate_pribotase-like_C"/>
</dbReference>
<feature type="region of interest" description="Disordered" evidence="7">
    <location>
        <begin position="291"/>
        <end position="391"/>
    </location>
</feature>
<evidence type="ECO:0000256" key="4">
    <source>
        <dbReference type="ARBA" id="ARBA00022676"/>
    </source>
</evidence>
<evidence type="ECO:0000256" key="6">
    <source>
        <dbReference type="ARBA" id="ARBA00033102"/>
    </source>
</evidence>
<dbReference type="Gene3D" id="3.90.1170.20">
    <property type="entry name" value="Quinolinate phosphoribosyl transferase, N-terminal domain"/>
    <property type="match status" value="1"/>
</dbReference>
<keyword evidence="5" id="KW-0808">Transferase</keyword>
<dbReference type="Proteomes" id="UP000230066">
    <property type="component" value="Unassembled WGS sequence"/>
</dbReference>
<feature type="domain" description="Quinolinate phosphoribosyl transferase N-terminal" evidence="9">
    <location>
        <begin position="34"/>
        <end position="109"/>
    </location>
</feature>